<dbReference type="PANTHER" id="PTHR27002:SF839">
    <property type="entry name" value="NON-SPECIFIC SERINE_THREONINE PROTEIN KINASE"/>
    <property type="match status" value="1"/>
</dbReference>
<dbReference type="InterPro" id="IPR000719">
    <property type="entry name" value="Prot_kinase_dom"/>
</dbReference>
<dbReference type="PROSITE" id="PS50026">
    <property type="entry name" value="EGF_3"/>
    <property type="match status" value="1"/>
</dbReference>
<evidence type="ECO:0000256" key="11">
    <source>
        <dbReference type="ARBA" id="ARBA00047899"/>
    </source>
</evidence>
<proteinExistence type="inferred from homology"/>
<dbReference type="CDD" id="cd00028">
    <property type="entry name" value="B_lectin"/>
    <property type="match status" value="1"/>
</dbReference>
<dbReference type="PANTHER" id="PTHR27002">
    <property type="entry name" value="RECEPTOR-LIKE SERINE/THREONINE-PROTEIN KINASE SD1-8"/>
    <property type="match status" value="1"/>
</dbReference>
<keyword evidence="23" id="KW-1185">Reference proteome</keyword>
<dbReference type="Gene3D" id="2.90.10.10">
    <property type="entry name" value="Bulb-type lectin domain"/>
    <property type="match status" value="1"/>
</dbReference>
<dbReference type="InterPro" id="IPR001480">
    <property type="entry name" value="Bulb-type_lectin_dom"/>
</dbReference>
<keyword evidence="3 13" id="KW-0723">Serine/threonine-protein kinase</keyword>
<keyword evidence="10" id="KW-0325">Glycoprotein</keyword>
<evidence type="ECO:0000256" key="4">
    <source>
        <dbReference type="ARBA" id="ARBA00022679"/>
    </source>
</evidence>
<feature type="transmembrane region" description="Helical" evidence="16">
    <location>
        <begin position="439"/>
        <end position="462"/>
    </location>
</feature>
<dbReference type="Pfam" id="PF00954">
    <property type="entry name" value="S_locus_glycop"/>
    <property type="match status" value="1"/>
</dbReference>
<evidence type="ECO:0000256" key="13">
    <source>
        <dbReference type="PIRNR" id="PIRNR000641"/>
    </source>
</evidence>
<evidence type="ECO:0000313" key="23">
    <source>
        <dbReference type="Proteomes" id="UP001174677"/>
    </source>
</evidence>
<gene>
    <name evidence="22" type="ORF">P3X46_032007</name>
</gene>
<name>A0ABQ9KNK4_HEVBR</name>
<organism evidence="22 23">
    <name type="scientific">Hevea brasiliensis</name>
    <name type="common">Para rubber tree</name>
    <name type="synonym">Siphonia brasiliensis</name>
    <dbReference type="NCBI Taxonomy" id="3981"/>
    <lineage>
        <taxon>Eukaryota</taxon>
        <taxon>Viridiplantae</taxon>
        <taxon>Streptophyta</taxon>
        <taxon>Embryophyta</taxon>
        <taxon>Tracheophyta</taxon>
        <taxon>Spermatophyta</taxon>
        <taxon>Magnoliopsida</taxon>
        <taxon>eudicotyledons</taxon>
        <taxon>Gunneridae</taxon>
        <taxon>Pentapetalae</taxon>
        <taxon>rosids</taxon>
        <taxon>fabids</taxon>
        <taxon>Malpighiales</taxon>
        <taxon>Euphorbiaceae</taxon>
        <taxon>Crotonoideae</taxon>
        <taxon>Micrandreae</taxon>
        <taxon>Hevea</taxon>
    </lineage>
</organism>
<evidence type="ECO:0000256" key="7">
    <source>
        <dbReference type="ARBA" id="ARBA00022777"/>
    </source>
</evidence>
<evidence type="ECO:0000256" key="16">
    <source>
        <dbReference type="SAM" id="Phobius"/>
    </source>
</evidence>
<dbReference type="InterPro" id="IPR000742">
    <property type="entry name" value="EGF"/>
</dbReference>
<feature type="disulfide bond" evidence="14">
    <location>
        <begin position="285"/>
        <end position="302"/>
    </location>
</feature>
<evidence type="ECO:0000256" key="12">
    <source>
        <dbReference type="ARBA" id="ARBA00048679"/>
    </source>
</evidence>
<dbReference type="InterPro" id="IPR003609">
    <property type="entry name" value="Pan_app"/>
</dbReference>
<feature type="domain" description="Apple" evidence="21">
    <location>
        <begin position="337"/>
        <end position="419"/>
    </location>
</feature>
<keyword evidence="16" id="KW-0472">Membrane</keyword>
<evidence type="ECO:0000256" key="6">
    <source>
        <dbReference type="ARBA" id="ARBA00022741"/>
    </source>
</evidence>
<evidence type="ECO:0000256" key="14">
    <source>
        <dbReference type="PROSITE-ProRule" id="PRU00076"/>
    </source>
</evidence>
<dbReference type="PROSITE" id="PS50927">
    <property type="entry name" value="BULB_LECTIN"/>
    <property type="match status" value="1"/>
</dbReference>
<dbReference type="InterPro" id="IPR036426">
    <property type="entry name" value="Bulb-type_lectin_dom_sf"/>
</dbReference>
<dbReference type="Proteomes" id="UP001174677">
    <property type="component" value="Chromosome 17"/>
</dbReference>
<dbReference type="SUPFAM" id="SSF51110">
    <property type="entry name" value="alpha-D-mannose-specific plant lectins"/>
    <property type="match status" value="1"/>
</dbReference>
<dbReference type="EMBL" id="JARPOI010000017">
    <property type="protein sequence ID" value="KAJ9141470.1"/>
    <property type="molecule type" value="Genomic_DNA"/>
</dbReference>
<dbReference type="InterPro" id="IPR001245">
    <property type="entry name" value="Ser-Thr/Tyr_kinase_cat_dom"/>
</dbReference>
<comment type="caution">
    <text evidence="14">Lacks conserved residue(s) required for the propagation of feature annotation.</text>
</comment>
<dbReference type="InterPro" id="IPR008271">
    <property type="entry name" value="Ser/Thr_kinase_AS"/>
</dbReference>
<dbReference type="InterPro" id="IPR017441">
    <property type="entry name" value="Protein_kinase_ATP_BS"/>
</dbReference>
<comment type="catalytic activity">
    <reaction evidence="11 13">
        <text>L-threonyl-[protein] + ATP = O-phospho-L-threonyl-[protein] + ADP + H(+)</text>
        <dbReference type="Rhea" id="RHEA:46608"/>
        <dbReference type="Rhea" id="RHEA-COMP:11060"/>
        <dbReference type="Rhea" id="RHEA-COMP:11605"/>
        <dbReference type="ChEBI" id="CHEBI:15378"/>
        <dbReference type="ChEBI" id="CHEBI:30013"/>
        <dbReference type="ChEBI" id="CHEBI:30616"/>
        <dbReference type="ChEBI" id="CHEBI:61977"/>
        <dbReference type="ChEBI" id="CHEBI:456216"/>
        <dbReference type="EC" id="2.7.11.1"/>
    </reaction>
</comment>
<dbReference type="PIRSF" id="PIRSF000641">
    <property type="entry name" value="SRK"/>
    <property type="match status" value="1"/>
</dbReference>
<keyword evidence="8 13" id="KW-0067">ATP-binding</keyword>
<keyword evidence="2" id="KW-1003">Cell membrane</keyword>
<evidence type="ECO:0000259" key="20">
    <source>
        <dbReference type="PROSITE" id="PS50927"/>
    </source>
</evidence>
<keyword evidence="9 14" id="KW-1015">Disulfide bond</keyword>
<dbReference type="PROSITE" id="PS50011">
    <property type="entry name" value="PROTEIN_KINASE_DOM"/>
    <property type="match status" value="1"/>
</dbReference>
<dbReference type="InterPro" id="IPR024171">
    <property type="entry name" value="SRK-like_kinase"/>
</dbReference>
<dbReference type="SMART" id="SM00220">
    <property type="entry name" value="S_TKc"/>
    <property type="match status" value="1"/>
</dbReference>
<dbReference type="EC" id="2.7.11.1" evidence="13"/>
<comment type="catalytic activity">
    <reaction evidence="12 13">
        <text>L-seryl-[protein] + ATP = O-phospho-L-seryl-[protein] + ADP + H(+)</text>
        <dbReference type="Rhea" id="RHEA:17989"/>
        <dbReference type="Rhea" id="RHEA-COMP:9863"/>
        <dbReference type="Rhea" id="RHEA-COMP:11604"/>
        <dbReference type="ChEBI" id="CHEBI:15378"/>
        <dbReference type="ChEBI" id="CHEBI:29999"/>
        <dbReference type="ChEBI" id="CHEBI:30616"/>
        <dbReference type="ChEBI" id="CHEBI:83421"/>
        <dbReference type="ChEBI" id="CHEBI:456216"/>
        <dbReference type="EC" id="2.7.11.1"/>
    </reaction>
</comment>
<evidence type="ECO:0000256" key="17">
    <source>
        <dbReference type="SAM" id="SignalP"/>
    </source>
</evidence>
<feature type="domain" description="Protein kinase" evidence="18">
    <location>
        <begin position="520"/>
        <end position="794"/>
    </location>
</feature>
<dbReference type="Gene3D" id="3.30.200.20">
    <property type="entry name" value="Phosphorylase Kinase, domain 1"/>
    <property type="match status" value="1"/>
</dbReference>
<evidence type="ECO:0000256" key="8">
    <source>
        <dbReference type="ARBA" id="ARBA00022840"/>
    </source>
</evidence>
<evidence type="ECO:0000256" key="10">
    <source>
        <dbReference type="ARBA" id="ARBA00023180"/>
    </source>
</evidence>
<feature type="domain" description="Bulb-type lectin" evidence="20">
    <location>
        <begin position="23"/>
        <end position="147"/>
    </location>
</feature>
<evidence type="ECO:0000259" key="18">
    <source>
        <dbReference type="PROSITE" id="PS50011"/>
    </source>
</evidence>
<evidence type="ECO:0000256" key="2">
    <source>
        <dbReference type="ARBA" id="ARBA00022475"/>
    </source>
</evidence>
<evidence type="ECO:0000313" key="22">
    <source>
        <dbReference type="EMBL" id="KAJ9141470.1"/>
    </source>
</evidence>
<keyword evidence="6 13" id="KW-0547">Nucleotide-binding</keyword>
<evidence type="ECO:0000256" key="15">
    <source>
        <dbReference type="PROSITE-ProRule" id="PRU10141"/>
    </source>
</evidence>
<feature type="chain" id="PRO_5046421654" description="Receptor-like serine/threonine-protein kinase" evidence="17">
    <location>
        <begin position="23"/>
        <end position="836"/>
    </location>
</feature>
<keyword evidence="7 13" id="KW-0418">Kinase</keyword>
<evidence type="ECO:0000256" key="9">
    <source>
        <dbReference type="ARBA" id="ARBA00023157"/>
    </source>
</evidence>
<dbReference type="CDD" id="cd01098">
    <property type="entry name" value="PAN_AP_plant"/>
    <property type="match status" value="1"/>
</dbReference>
<dbReference type="SMART" id="SM00108">
    <property type="entry name" value="B_lectin"/>
    <property type="match status" value="1"/>
</dbReference>
<keyword evidence="16" id="KW-1133">Transmembrane helix</keyword>
<reference evidence="22" key="1">
    <citation type="journal article" date="2023" name="Plant Biotechnol. J.">
        <title>Chromosome-level wild Hevea brasiliensis genome provides new tools for genomic-assisted breeding and valuable loci to elevate rubber yield.</title>
        <authorList>
            <person name="Cheng H."/>
            <person name="Song X."/>
            <person name="Hu Y."/>
            <person name="Wu T."/>
            <person name="Yang Q."/>
            <person name="An Z."/>
            <person name="Feng S."/>
            <person name="Deng Z."/>
            <person name="Wu W."/>
            <person name="Zeng X."/>
            <person name="Tu M."/>
            <person name="Wang X."/>
            <person name="Huang H."/>
        </authorList>
    </citation>
    <scope>NUCLEOTIDE SEQUENCE</scope>
    <source>
        <strain evidence="22">MT/VB/25A 57/8</strain>
    </source>
</reference>
<dbReference type="PROSITE" id="PS00108">
    <property type="entry name" value="PROTEIN_KINASE_ST"/>
    <property type="match status" value="1"/>
</dbReference>
<evidence type="ECO:0000259" key="19">
    <source>
        <dbReference type="PROSITE" id="PS50026"/>
    </source>
</evidence>
<evidence type="ECO:0000256" key="1">
    <source>
        <dbReference type="ARBA" id="ARBA00004251"/>
    </source>
</evidence>
<feature type="binding site" evidence="15">
    <location>
        <position position="548"/>
    </location>
    <ligand>
        <name>ATP</name>
        <dbReference type="ChEBI" id="CHEBI:30616"/>
    </ligand>
</feature>
<dbReference type="CDD" id="cd00054">
    <property type="entry name" value="EGF_CA"/>
    <property type="match status" value="1"/>
</dbReference>
<feature type="domain" description="EGF-like" evidence="19">
    <location>
        <begin position="275"/>
        <end position="314"/>
    </location>
</feature>
<comment type="subcellular location">
    <subcellularLocation>
        <location evidence="1">Cell membrane</location>
        <topology evidence="1">Single-pass type I membrane protein</topology>
    </subcellularLocation>
</comment>
<comment type="similarity">
    <text evidence="13">Belongs to the protein kinase superfamily. Ser/Thr protein kinase family.</text>
</comment>
<dbReference type="Pfam" id="PF07714">
    <property type="entry name" value="PK_Tyr_Ser-Thr"/>
    <property type="match status" value="1"/>
</dbReference>
<dbReference type="SUPFAM" id="SSF56112">
    <property type="entry name" value="Protein kinase-like (PK-like)"/>
    <property type="match status" value="1"/>
</dbReference>
<keyword evidence="16" id="KW-0812">Transmembrane</keyword>
<feature type="signal peptide" evidence="17">
    <location>
        <begin position="1"/>
        <end position="22"/>
    </location>
</feature>
<dbReference type="Pfam" id="PF01453">
    <property type="entry name" value="B_lectin"/>
    <property type="match status" value="1"/>
</dbReference>
<dbReference type="Pfam" id="PF08276">
    <property type="entry name" value="PAN_2"/>
    <property type="match status" value="1"/>
</dbReference>
<dbReference type="Gene3D" id="1.10.510.10">
    <property type="entry name" value="Transferase(Phosphotransferase) domain 1"/>
    <property type="match status" value="1"/>
</dbReference>
<protein>
    <recommendedName>
        <fullName evidence="13">Receptor-like serine/threonine-protein kinase</fullName>
        <ecNumber evidence="13">2.7.11.1</ecNumber>
    </recommendedName>
</protein>
<dbReference type="PROSITE" id="PS00107">
    <property type="entry name" value="PROTEIN_KINASE_ATP"/>
    <property type="match status" value="1"/>
</dbReference>
<dbReference type="PROSITE" id="PS50948">
    <property type="entry name" value="PAN"/>
    <property type="match status" value="1"/>
</dbReference>
<dbReference type="SMART" id="SM00473">
    <property type="entry name" value="PAN_AP"/>
    <property type="match status" value="1"/>
</dbReference>
<keyword evidence="5 17" id="KW-0732">Signal</keyword>
<dbReference type="InterPro" id="IPR011009">
    <property type="entry name" value="Kinase-like_dom_sf"/>
</dbReference>
<dbReference type="InterPro" id="IPR000858">
    <property type="entry name" value="S_locus_glycoprot_dom"/>
</dbReference>
<evidence type="ECO:0000256" key="5">
    <source>
        <dbReference type="ARBA" id="ARBA00022729"/>
    </source>
</evidence>
<evidence type="ECO:0000259" key="21">
    <source>
        <dbReference type="PROSITE" id="PS50948"/>
    </source>
</evidence>
<sequence length="836" mass="94749">MDFQTLFLQSLLLILHFTLSSSRDTIAIKQTLQDGQLLISREKKFALGFFSPGSSGYRYLGIWYHKVREHNVVWVANRNHPIKGSSGILSINQYGNLILYSNHSQTVPVWSSNVSVEVADTYVAQLLDSGNFILIEDRSKRIVWQSFDYPTDTLLPDMKVGLYPKTGHYLTLTSWKSADDPGTGDYLLKLNPAGSPQIFLSDGRKNYWRSYPWPFRSYTGVWNFSFINNEDEIYVAYFLADASVILRIVLNYVGFIKHLTWHESTGKWKECVSEPINQCDIYGHCGPYGKCDSNHIIQKFECNCLPGYEPKSPRNWHILRDGSDGCVRKRLDTSSVCGHGEGFVKVADVKIPDTSAAVWVNMNMPPMDCEQECRRNCSCSAYASIDIAGKGTGCLAWYGELMDTVDNKDEGYDIYVRVDAIELADIVQKSNGSLGRKDVLAILVVSVVSAWFVIILFAYLWLKKKKKRSMKNKWNERLHNTNVDAYHKVNMVANEVRGSMNHPDIAFFDFNTILTATNNFSPANKLGQGGFGLVYKGQLSNGQEVAVKRLSKNSGQGIEEFKNEVMLIAKLQHKNLVKLLGCCIQEEELMLIYEYLPNRSLDSLLFDETGSILDWRRRFNIIIGIARGILYMHQDSRLQIIHRDLKTSNILLDAEMNPKISDFGLARIFEGDQIQGKTNRIFGTFGYMSPEYVVFGKYSIKSDVFSFGVILLEIISGKKSTGFYQEDSNLSLIGHIWQSWREGRLQEIIDSSLKDSYPRDEVLRCIQIGLLCVQEDALDRPTMSAVVLMLNSEIALPSPKQAAFVFRKSSNNSCLLEAEEQFCSVNELTISEVASR</sequence>
<comment type="caution">
    <text evidence="22">The sequence shown here is derived from an EMBL/GenBank/DDBJ whole genome shotgun (WGS) entry which is preliminary data.</text>
</comment>
<keyword evidence="4 13" id="KW-0808">Transferase</keyword>
<dbReference type="CDD" id="cd14066">
    <property type="entry name" value="STKc_IRAK"/>
    <property type="match status" value="1"/>
</dbReference>
<evidence type="ECO:0000256" key="3">
    <source>
        <dbReference type="ARBA" id="ARBA00022527"/>
    </source>
</evidence>
<keyword evidence="14" id="KW-0245">EGF-like domain</keyword>
<accession>A0ABQ9KNK4</accession>